<keyword evidence="3" id="KW-1185">Reference proteome</keyword>
<comment type="caution">
    <text evidence="2">The sequence shown here is derived from an EMBL/GenBank/DDBJ whole genome shotgun (WGS) entry which is preliminary data.</text>
</comment>
<organism evidence="2 3">
    <name type="scientific">Veronia pacifica</name>
    <dbReference type="NCBI Taxonomy" id="1080227"/>
    <lineage>
        <taxon>Bacteria</taxon>
        <taxon>Pseudomonadati</taxon>
        <taxon>Pseudomonadota</taxon>
        <taxon>Gammaproteobacteria</taxon>
        <taxon>Vibrionales</taxon>
        <taxon>Vibrionaceae</taxon>
        <taxon>Veronia</taxon>
    </lineage>
</organism>
<evidence type="ECO:0000313" key="3">
    <source>
        <dbReference type="Proteomes" id="UP000094936"/>
    </source>
</evidence>
<proteinExistence type="predicted"/>
<name>A0A1C3EL63_9GAMM</name>
<evidence type="ECO:0000256" key="1">
    <source>
        <dbReference type="SAM" id="Phobius"/>
    </source>
</evidence>
<reference evidence="2 3" key="1">
    <citation type="submission" date="2016-05" db="EMBL/GenBank/DDBJ databases">
        <title>Genomic Taxonomy of the Vibrionaceae.</title>
        <authorList>
            <person name="Gomez-Gil B."/>
            <person name="Enciso-Ibarra J."/>
        </authorList>
    </citation>
    <scope>NUCLEOTIDE SEQUENCE [LARGE SCALE GENOMIC DNA]</scope>
    <source>
        <strain evidence="2 3">CAIM 1920</strain>
    </source>
</reference>
<dbReference type="AlphaFoldDB" id="A0A1C3EL63"/>
<protein>
    <submittedName>
        <fullName evidence="2">Uncharacterized protein</fullName>
    </submittedName>
</protein>
<feature type="transmembrane region" description="Helical" evidence="1">
    <location>
        <begin position="52"/>
        <end position="71"/>
    </location>
</feature>
<keyword evidence="1" id="KW-0812">Transmembrane</keyword>
<dbReference type="Proteomes" id="UP000094936">
    <property type="component" value="Unassembled WGS sequence"/>
</dbReference>
<evidence type="ECO:0000313" key="2">
    <source>
        <dbReference type="EMBL" id="ODA33971.1"/>
    </source>
</evidence>
<keyword evidence="1" id="KW-0472">Membrane</keyword>
<dbReference type="EMBL" id="LYBM01000011">
    <property type="protein sequence ID" value="ODA33971.1"/>
    <property type="molecule type" value="Genomic_DNA"/>
</dbReference>
<sequence length="81" mass="9325">MAPKANVFKIFFIGCPEFFACEEMENIDLANIFLLTHFAYLLERKMMEKLEWILLLSLSMIAVLKIVFINCECMKSLGAKG</sequence>
<keyword evidence="1" id="KW-1133">Transmembrane helix</keyword>
<gene>
    <name evidence="2" type="ORF">A8L45_07945</name>
</gene>
<accession>A0A1C3EL63</accession>